<dbReference type="GO" id="GO:0032259">
    <property type="term" value="P:methylation"/>
    <property type="evidence" value="ECO:0007669"/>
    <property type="project" value="UniProtKB-KW"/>
</dbReference>
<dbReference type="GO" id="GO:0008168">
    <property type="term" value="F:methyltransferase activity"/>
    <property type="evidence" value="ECO:0007669"/>
    <property type="project" value="UniProtKB-KW"/>
</dbReference>
<proteinExistence type="predicted"/>
<dbReference type="EMBL" id="FXTY01000012">
    <property type="protein sequence ID" value="SMP35710.1"/>
    <property type="molecule type" value="Genomic_DNA"/>
</dbReference>
<evidence type="ECO:0000313" key="1">
    <source>
        <dbReference type="EMBL" id="SMP35710.1"/>
    </source>
</evidence>
<gene>
    <name evidence="1" type="ORF">SAMN06265373_1123</name>
</gene>
<keyword evidence="1" id="KW-0489">Methyltransferase</keyword>
<dbReference type="SUPFAM" id="SSF53335">
    <property type="entry name" value="S-adenosyl-L-methionine-dependent methyltransferases"/>
    <property type="match status" value="1"/>
</dbReference>
<name>A0ABY1PM43_9RHOB</name>
<dbReference type="Gene3D" id="3.40.50.150">
    <property type="entry name" value="Vaccinia Virus protein VP39"/>
    <property type="match status" value="1"/>
</dbReference>
<protein>
    <submittedName>
        <fullName evidence="1">Methyltransferase domain-containing protein</fullName>
    </submittedName>
</protein>
<keyword evidence="2" id="KW-1185">Reference proteome</keyword>
<dbReference type="Pfam" id="PF13578">
    <property type="entry name" value="Methyltransf_24"/>
    <property type="match status" value="1"/>
</dbReference>
<keyword evidence="1" id="KW-0808">Transferase</keyword>
<accession>A0ABY1PM43</accession>
<reference evidence="1 2" key="1">
    <citation type="submission" date="2017-05" db="EMBL/GenBank/DDBJ databases">
        <authorList>
            <person name="Varghese N."/>
            <person name="Submissions S."/>
        </authorList>
    </citation>
    <scope>NUCLEOTIDE SEQUENCE [LARGE SCALE GENOMIC DNA]</scope>
    <source>
        <strain evidence="1 2">DSM 29734</strain>
    </source>
</reference>
<dbReference type="InterPro" id="IPR029063">
    <property type="entry name" value="SAM-dependent_MTases_sf"/>
</dbReference>
<evidence type="ECO:0000313" key="2">
    <source>
        <dbReference type="Proteomes" id="UP001157961"/>
    </source>
</evidence>
<organism evidence="1 2">
    <name type="scientific">Shimia sagamensis</name>
    <dbReference type="NCBI Taxonomy" id="1566352"/>
    <lineage>
        <taxon>Bacteria</taxon>
        <taxon>Pseudomonadati</taxon>
        <taxon>Pseudomonadota</taxon>
        <taxon>Alphaproteobacteria</taxon>
        <taxon>Rhodobacterales</taxon>
        <taxon>Roseobacteraceae</taxon>
    </lineage>
</organism>
<comment type="caution">
    <text evidence="1">The sequence shown here is derived from an EMBL/GenBank/DDBJ whole genome shotgun (WGS) entry which is preliminary data.</text>
</comment>
<sequence length="214" mass="24264">MTDREFSSGRERIRYSLLTLLPKNSVGAEIGVSKGDFSEEILRTVEPKKLVLVDPWNLLAERLGDAANPNRWFENSDTMKALHAGVVDRFKGNKEVKIVRGFSQEELPTFPNSHFDWVYIDASHTYQQVRDELELSIRKVKVGGYITGDDLLKSHNDRKEVRMAVQDVLETSGEKRDIAVLSVDDVPAKVDKPSRLGQQFIFPVTEKMKARFGG</sequence>
<dbReference type="RefSeq" id="WP_283427896.1">
    <property type="nucleotide sequence ID" value="NZ_FXTY01000012.1"/>
</dbReference>
<dbReference type="Proteomes" id="UP001157961">
    <property type="component" value="Unassembled WGS sequence"/>
</dbReference>